<keyword evidence="3" id="KW-1185">Reference proteome</keyword>
<organism evidence="2 3">
    <name type="scientific">Discostella pseudostelligera</name>
    <dbReference type="NCBI Taxonomy" id="259834"/>
    <lineage>
        <taxon>Eukaryota</taxon>
        <taxon>Sar</taxon>
        <taxon>Stramenopiles</taxon>
        <taxon>Ochrophyta</taxon>
        <taxon>Bacillariophyta</taxon>
        <taxon>Coscinodiscophyceae</taxon>
        <taxon>Thalassiosirophycidae</taxon>
        <taxon>Stephanodiscales</taxon>
        <taxon>Stephanodiscaceae</taxon>
        <taxon>Discostella</taxon>
    </lineage>
</organism>
<feature type="region of interest" description="Disordered" evidence="1">
    <location>
        <begin position="85"/>
        <end position="165"/>
    </location>
</feature>
<name>A0ABD3N8E6_9STRA</name>
<reference evidence="2 3" key="1">
    <citation type="submission" date="2024-10" db="EMBL/GenBank/DDBJ databases">
        <title>Updated reference genomes for cyclostephanoid diatoms.</title>
        <authorList>
            <person name="Roberts W.R."/>
            <person name="Alverson A.J."/>
        </authorList>
    </citation>
    <scope>NUCLEOTIDE SEQUENCE [LARGE SCALE GENOMIC DNA]</scope>
    <source>
        <strain evidence="2 3">AJA232-27</strain>
    </source>
</reference>
<proteinExistence type="predicted"/>
<evidence type="ECO:0000313" key="2">
    <source>
        <dbReference type="EMBL" id="KAL3772370.1"/>
    </source>
</evidence>
<protein>
    <submittedName>
        <fullName evidence="2">Uncharacterized protein</fullName>
    </submittedName>
</protein>
<feature type="compositionally biased region" description="Polar residues" evidence="1">
    <location>
        <begin position="127"/>
        <end position="137"/>
    </location>
</feature>
<gene>
    <name evidence="2" type="ORF">ACHAWU_005547</name>
</gene>
<dbReference type="Proteomes" id="UP001530293">
    <property type="component" value="Unassembled WGS sequence"/>
</dbReference>
<dbReference type="EMBL" id="JALLBG020000011">
    <property type="protein sequence ID" value="KAL3772370.1"/>
    <property type="molecule type" value="Genomic_DNA"/>
</dbReference>
<sequence>MSVTEADFNRSAQVLLRHGFVVLSCSSKQPPTPTETRLHCPSPVGPAQYQYETNNDEDDDDMIGMRRVVSETNLRRSVTWDLSYQGRTIPPLPYTKEEHRTKPKQQIKQERKEASRRLRRQDDESQQLRSSIKTVETSKGYIPMTIAPHQNSSSRAAHPPKDIIPPNQQQQYEVLRKTTVNSDDTQPQSQLSAAEMFERMMISNNDVERRRRYTGFRNDYYLGDTVKSATHMVIESTTERAIQAVDILQTHHFAWVKRSNGLFTYAILAYRSYSTLRKKGGSTLNDDNDDGENDEYMYFVLNDSGSTKMVHKKHWSKCIRLVYGQAE</sequence>
<accession>A0ABD3N8E6</accession>
<evidence type="ECO:0000313" key="3">
    <source>
        <dbReference type="Proteomes" id="UP001530293"/>
    </source>
</evidence>
<comment type="caution">
    <text evidence="2">The sequence shown here is derived from an EMBL/GenBank/DDBJ whole genome shotgun (WGS) entry which is preliminary data.</text>
</comment>
<evidence type="ECO:0000256" key="1">
    <source>
        <dbReference type="SAM" id="MobiDB-lite"/>
    </source>
</evidence>
<dbReference type="AlphaFoldDB" id="A0ABD3N8E6"/>
<feature type="compositionally biased region" description="Basic and acidic residues" evidence="1">
    <location>
        <begin position="107"/>
        <end position="123"/>
    </location>
</feature>